<evidence type="ECO:0000256" key="1">
    <source>
        <dbReference type="ARBA" id="ARBA00008061"/>
    </source>
</evidence>
<organism evidence="4 5">
    <name type="scientific">Laedolimicola ammoniilytica</name>
    <dbReference type="NCBI Taxonomy" id="2981771"/>
    <lineage>
        <taxon>Bacteria</taxon>
        <taxon>Bacillati</taxon>
        <taxon>Bacillota</taxon>
        <taxon>Clostridia</taxon>
        <taxon>Lachnospirales</taxon>
        <taxon>Lachnospiraceae</taxon>
        <taxon>Laedolimicola</taxon>
    </lineage>
</organism>
<comment type="similarity">
    <text evidence="1">Belongs to the glycosyl hydrolase 13 family.</text>
</comment>
<dbReference type="InterPro" id="IPR013783">
    <property type="entry name" value="Ig-like_fold"/>
</dbReference>
<accession>A0ABT2RV49</accession>
<feature type="region of interest" description="Disordered" evidence="2">
    <location>
        <begin position="628"/>
        <end position="653"/>
    </location>
</feature>
<evidence type="ECO:0000259" key="3">
    <source>
        <dbReference type="SMART" id="SM00642"/>
    </source>
</evidence>
<dbReference type="SUPFAM" id="SSF51445">
    <property type="entry name" value="(Trans)glycosidases"/>
    <property type="match status" value="1"/>
</dbReference>
<dbReference type="Proteomes" id="UP001652461">
    <property type="component" value="Unassembled WGS sequence"/>
</dbReference>
<dbReference type="Gene3D" id="2.60.40.10">
    <property type="entry name" value="Immunoglobulins"/>
    <property type="match status" value="1"/>
</dbReference>
<sequence length="653" mass="74331">MKTPDPSFRYPIKKGAYHRPGIERQGAWISFTVAVPAEKDCALLLYKKGKKEAEIEIPMEHSTRYGDLRSVEIENLPNEKYEYNYRIAGAIVTDPYARRIAGRETWGQASAGEGVLRGCIISDDFDWEGDEPLQIPYTDVIAYATHVRGFTRHSTSGVRAKGTFAGVQEKIPYLKALGINQLELMPVYEFAEVEAWDEKRPPIRRGGKADEPLMNYWGYADSYYFAPKASYASSKDPVRELKTLVKELHKNGIELVLEFYFPKGIQTARVLDCIRYWVLNYHIDGVHVNRDHTPVEALAQEPLFSHTKIMSEGFGLDEIYDGRTVPAFRNLAEYNDGFLMDIRRFLKGDEGMIPAFIWRERKNPERHAVMNYLAGHNGFTLMDAVSYDEKHNEANGEDNRDGTDYNYSWNCGEEGQSRKKKTLELRSRQLRNALVMLYLGQGVPVLYGGDERGNSQSGNNNVYCQDNELSWIKWKPGKTWEYLEEYVRQLIAFRKKHPVFHQAAELRQTDYLSCGHPDVSYHGKRAWLGDFENYSRSVGILYAGEYVAANSEGNESDDSFYAAYNMHWIPHEFALPKLPGGQVWTVALDTGAEGTDGICADGSEEVLPDQRTVTVPERTILVLRGRSKGNRKMVAKRPEEAKEQTKQAGAEAE</sequence>
<feature type="compositionally biased region" description="Basic and acidic residues" evidence="2">
    <location>
        <begin position="636"/>
        <end position="645"/>
    </location>
</feature>
<evidence type="ECO:0000313" key="5">
    <source>
        <dbReference type="Proteomes" id="UP001652461"/>
    </source>
</evidence>
<name>A0ABT2RV49_9FIRM</name>
<dbReference type="Gene3D" id="3.20.20.80">
    <property type="entry name" value="Glycosidases"/>
    <property type="match status" value="2"/>
</dbReference>
<evidence type="ECO:0000313" key="4">
    <source>
        <dbReference type="EMBL" id="MCU6696198.1"/>
    </source>
</evidence>
<dbReference type="InterPro" id="IPR013780">
    <property type="entry name" value="Glyco_hydro_b"/>
</dbReference>
<proteinExistence type="inferred from homology"/>
<dbReference type="SUPFAM" id="SSF51011">
    <property type="entry name" value="Glycosyl hydrolase domain"/>
    <property type="match status" value="1"/>
</dbReference>
<dbReference type="GO" id="GO:0016787">
    <property type="term" value="F:hydrolase activity"/>
    <property type="evidence" value="ECO:0007669"/>
    <property type="project" value="UniProtKB-KW"/>
</dbReference>
<keyword evidence="4" id="KW-0378">Hydrolase</keyword>
<dbReference type="EMBL" id="JAOQKC010000004">
    <property type="protein sequence ID" value="MCU6696198.1"/>
    <property type="molecule type" value="Genomic_DNA"/>
</dbReference>
<dbReference type="InterPro" id="IPR014756">
    <property type="entry name" value="Ig_E-set"/>
</dbReference>
<dbReference type="PANTHER" id="PTHR43002">
    <property type="entry name" value="GLYCOGEN DEBRANCHING ENZYME"/>
    <property type="match status" value="1"/>
</dbReference>
<feature type="domain" description="Glycosyl hydrolase family 13 catalytic" evidence="3">
    <location>
        <begin position="144"/>
        <end position="494"/>
    </location>
</feature>
<dbReference type="InterPro" id="IPR017853">
    <property type="entry name" value="GH"/>
</dbReference>
<comment type="caution">
    <text evidence="4">The sequence shown here is derived from an EMBL/GenBank/DDBJ whole genome shotgun (WGS) entry which is preliminary data.</text>
</comment>
<dbReference type="SUPFAM" id="SSF81296">
    <property type="entry name" value="E set domains"/>
    <property type="match status" value="1"/>
</dbReference>
<dbReference type="SMART" id="SM00642">
    <property type="entry name" value="Aamy"/>
    <property type="match status" value="1"/>
</dbReference>
<dbReference type="Pfam" id="PF00128">
    <property type="entry name" value="Alpha-amylase"/>
    <property type="match status" value="1"/>
</dbReference>
<evidence type="ECO:0000256" key="2">
    <source>
        <dbReference type="SAM" id="MobiDB-lite"/>
    </source>
</evidence>
<reference evidence="4 5" key="1">
    <citation type="journal article" date="2021" name="ISME Commun">
        <title>Automated analysis of genomic sequences facilitates high-throughput and comprehensive description of bacteria.</title>
        <authorList>
            <person name="Hitch T.C.A."/>
        </authorList>
    </citation>
    <scope>NUCLEOTIDE SEQUENCE [LARGE SCALE GENOMIC DNA]</scope>
    <source>
        <strain evidence="4 5">Sanger_04</strain>
    </source>
</reference>
<dbReference type="RefSeq" id="WP_158362424.1">
    <property type="nucleotide sequence ID" value="NZ_JAOQKC010000004.1"/>
</dbReference>
<protein>
    <submittedName>
        <fullName evidence="4">Alpha-amylase family glycosyl hydrolase</fullName>
    </submittedName>
</protein>
<keyword evidence="5" id="KW-1185">Reference proteome</keyword>
<dbReference type="Gene3D" id="2.60.40.1180">
    <property type="entry name" value="Golgi alpha-mannosidase II"/>
    <property type="match status" value="1"/>
</dbReference>
<gene>
    <name evidence="4" type="ORF">OCV63_04720</name>
</gene>
<dbReference type="InterPro" id="IPR006047">
    <property type="entry name" value="GH13_cat_dom"/>
</dbReference>